<evidence type="ECO:0000313" key="5">
    <source>
        <dbReference type="EMBL" id="KAK3004732.1"/>
    </source>
</evidence>
<dbReference type="EMBL" id="JAVXUP010002217">
    <property type="protein sequence ID" value="KAK3004732.1"/>
    <property type="molecule type" value="Genomic_DNA"/>
</dbReference>
<dbReference type="PANTHER" id="PTHR23076:SF58">
    <property type="entry name" value="INACTIVE ATP-DEPENDENT ZINC METALLOPROTEASE FTSHI 5, CHLOROPLASTIC-RELATED"/>
    <property type="match status" value="1"/>
</dbReference>
<evidence type="ECO:0000256" key="1">
    <source>
        <dbReference type="ARBA" id="ARBA00022946"/>
    </source>
</evidence>
<dbReference type="Pfam" id="PF00004">
    <property type="entry name" value="AAA"/>
    <property type="match status" value="1"/>
</dbReference>
<dbReference type="SMART" id="SM00382">
    <property type="entry name" value="AAA"/>
    <property type="match status" value="1"/>
</dbReference>
<gene>
    <name evidence="5" type="ORF">RJ639_018213</name>
</gene>
<evidence type="ECO:0000259" key="4">
    <source>
        <dbReference type="SMART" id="SM00382"/>
    </source>
</evidence>
<comment type="caution">
    <text evidence="5">The sequence shown here is derived from an EMBL/GenBank/DDBJ whole genome shotgun (WGS) entry which is preliminary data.</text>
</comment>
<dbReference type="InterPro" id="IPR037219">
    <property type="entry name" value="Peptidase_M41-like"/>
</dbReference>
<proteinExistence type="predicted"/>
<accession>A0AA88VA13</accession>
<keyword evidence="1" id="KW-0809">Transit peptide</keyword>
<dbReference type="Gene3D" id="1.20.58.760">
    <property type="entry name" value="Peptidase M41"/>
    <property type="match status" value="1"/>
</dbReference>
<dbReference type="GO" id="GO:0004222">
    <property type="term" value="F:metalloendopeptidase activity"/>
    <property type="evidence" value="ECO:0007669"/>
    <property type="project" value="InterPro"/>
</dbReference>
<keyword evidence="6" id="KW-1185">Reference proteome</keyword>
<feature type="compositionally biased region" description="Polar residues" evidence="2">
    <location>
        <begin position="987"/>
        <end position="1001"/>
    </location>
</feature>
<dbReference type="FunFam" id="3.40.50.300:FF:001891">
    <property type="entry name" value="ATP-dependent zinc metalloprotease FtsH 3"/>
    <property type="match status" value="1"/>
</dbReference>
<evidence type="ECO:0000256" key="3">
    <source>
        <dbReference type="SAM" id="Phobius"/>
    </source>
</evidence>
<protein>
    <recommendedName>
        <fullName evidence="4">AAA+ ATPase domain-containing protein</fullName>
    </recommendedName>
</protein>
<dbReference type="PANTHER" id="PTHR23076">
    <property type="entry name" value="METALLOPROTEASE M41 FTSH"/>
    <property type="match status" value="1"/>
</dbReference>
<dbReference type="GO" id="GO:0009535">
    <property type="term" value="C:chloroplast thylakoid membrane"/>
    <property type="evidence" value="ECO:0007669"/>
    <property type="project" value="TreeGrafter"/>
</dbReference>
<dbReference type="Gene3D" id="3.40.50.300">
    <property type="entry name" value="P-loop containing nucleotide triphosphate hydrolases"/>
    <property type="match status" value="1"/>
</dbReference>
<evidence type="ECO:0000256" key="2">
    <source>
        <dbReference type="SAM" id="MobiDB-lite"/>
    </source>
</evidence>
<evidence type="ECO:0000313" key="6">
    <source>
        <dbReference type="Proteomes" id="UP001188597"/>
    </source>
</evidence>
<feature type="transmembrane region" description="Helical" evidence="3">
    <location>
        <begin position="686"/>
        <end position="710"/>
    </location>
</feature>
<dbReference type="InterPro" id="IPR003959">
    <property type="entry name" value="ATPase_AAA_core"/>
</dbReference>
<organism evidence="5 6">
    <name type="scientific">Escallonia herrerae</name>
    <dbReference type="NCBI Taxonomy" id="1293975"/>
    <lineage>
        <taxon>Eukaryota</taxon>
        <taxon>Viridiplantae</taxon>
        <taxon>Streptophyta</taxon>
        <taxon>Embryophyta</taxon>
        <taxon>Tracheophyta</taxon>
        <taxon>Spermatophyta</taxon>
        <taxon>Magnoliopsida</taxon>
        <taxon>eudicotyledons</taxon>
        <taxon>Gunneridae</taxon>
        <taxon>Pentapetalae</taxon>
        <taxon>asterids</taxon>
        <taxon>campanulids</taxon>
        <taxon>Escalloniales</taxon>
        <taxon>Escalloniaceae</taxon>
        <taxon>Escallonia</taxon>
    </lineage>
</organism>
<dbReference type="Proteomes" id="UP001188597">
    <property type="component" value="Unassembled WGS sequence"/>
</dbReference>
<dbReference type="InterPro" id="IPR027417">
    <property type="entry name" value="P-loop_NTPase"/>
</dbReference>
<keyword evidence="3" id="KW-1133">Transmembrane helix</keyword>
<feature type="region of interest" description="Disordered" evidence="2">
    <location>
        <begin position="987"/>
        <end position="1014"/>
    </location>
</feature>
<reference evidence="5" key="1">
    <citation type="submission" date="2022-12" db="EMBL/GenBank/DDBJ databases">
        <title>Draft genome assemblies for two species of Escallonia (Escalloniales).</title>
        <authorList>
            <person name="Chanderbali A."/>
            <person name="Dervinis C."/>
            <person name="Anghel I."/>
            <person name="Soltis D."/>
            <person name="Soltis P."/>
            <person name="Zapata F."/>
        </authorList>
    </citation>
    <scope>NUCLEOTIDE SEQUENCE</scope>
    <source>
        <strain evidence="5">UCBG64.0493</strain>
        <tissue evidence="5">Leaf</tissue>
    </source>
</reference>
<dbReference type="GO" id="GO:0006508">
    <property type="term" value="P:proteolysis"/>
    <property type="evidence" value="ECO:0007669"/>
    <property type="project" value="InterPro"/>
</dbReference>
<keyword evidence="3" id="KW-0472">Membrane</keyword>
<dbReference type="InterPro" id="IPR003593">
    <property type="entry name" value="AAA+_ATPase"/>
</dbReference>
<feature type="transmembrane region" description="Helical" evidence="3">
    <location>
        <begin position="629"/>
        <end position="646"/>
    </location>
</feature>
<name>A0AA88VA13_9ASTE</name>
<feature type="domain" description="AAA+ ATPase" evidence="4">
    <location>
        <begin position="807"/>
        <end position="947"/>
    </location>
</feature>
<dbReference type="SUPFAM" id="SSF140990">
    <property type="entry name" value="FtsH protease domain-like"/>
    <property type="match status" value="1"/>
</dbReference>
<dbReference type="Pfam" id="PF01434">
    <property type="entry name" value="Peptidase_M41"/>
    <property type="match status" value="1"/>
</dbReference>
<dbReference type="SUPFAM" id="SSF52540">
    <property type="entry name" value="P-loop containing nucleoside triphosphate hydrolases"/>
    <property type="match status" value="1"/>
</dbReference>
<sequence length="1379" mass="158516">MYSTSTPPHFTTTTLLPTLPPSLQIPFFAFPARHRQHRRLTRTTLQVKPSHNPLTTCSATNALQFPNLSPVIKQEGNPTPRTDENVLNRIAKPIALALFWVVIALCPIRGFQSPALAAPVASEAIGNTKTREKEEESSRKGHEYSNCTRKLLETVSELIRVMEEVRSENGDVKKVEVALRNMKTRRKELQEEILSGMYAELRVLKGEKEVLMSRLDEILEAVGWAKREREGLLRKRGGGEEGNERAAKLEEEVIEGEKEYNEVWEKIGKIEDAISRRETLALSVGVRELSFIQRESELLVEGFKRKMRETGSGSVSKRSLTKLSKYDIQKELQAAQRQILEQMILSNILEDKYFGHLFDQDSVEFAQRIKQALQESSEMQRNMESGIRKKMKKSGAEKRVLVNSSVDDIVKGFPEVELKWMFGGKEVVVPKAVRLHLFHGWKKWREETKADLKRNLLEDVELGKKYVAQRQANVNLFLSTERILLDRDRVTSKTWYNEERSRWEIDPIAVPYAVSRKLVENARIRHDWAAMYISLKGDDKEYYVDIKEFEMLYEDFGGFDGLYLRMLATRIPTAVQLMWIPFSELNFSQQFLLIMRLSHQLVNGLWNTKIISYVREWTFEKIRNLNDDIVMVIFFPLVEFLIPYPARMQLGMAWPEYIDQSVGSTWYLKWQSEAEMRFRSRNTDEFWWYFWFFIRTIIYGYVLFNVFSFLKRKIPRVLGFGPIRRDPNFRKLRRVKAYFKYRMQSTRRKKKAGVDPISTAFDQMKRVKNPPIRLRDFASVESMREEINEVVAFLQNPRAFQEMGARAPRGVLIVGERGTGKTSLALAIAAEAKVPVVEVKAQQLEAGLWVGQSASNVRELFQTARDLAPVIIFVEDFDLFAGVRGKFIHTKKQDHEAFINQLLVELDGFEKQDGVVLMATTRNLKQIDEALQRPGRMDRIFRLQLPTQTEREKILRNAAKETMDAELIDFVDWEKSIYAECAHSEGSSEAVESTPSRNLQNRESRGHRKSERREGDGIDSIRAFVIMGMCGIYGSINIQVAEKTALLRPVELKLVPVALEGSAFRSKFLDTEELMSYCSWFATFSSLVPNWVRKTKILKSISKMLVDHLGLTLTKEDLQNVVDLMEPYGQISNGIELLNPPLDWTRETKFPHAVWAAGRGLIALLLPNFDVVDNLWLEPLSWEGIGCTKITKANNEGSLNGNVESRAYLEKTLVFCFGSFVAAQLLLPFGEENILSSSELKQAQEIATRMVIQYGWGPDDSPTIYHHGNAVTALSMGNNHEYEMAAKVEKMYYLAFDKAKEILQKNRVVLEKIVEELLEFEILTGKDLERIVADNGGTREEEPFSISDIHNKERTDNTPSCRIIAEIVLRFNSSFASPL</sequence>
<dbReference type="GO" id="GO:0005524">
    <property type="term" value="F:ATP binding"/>
    <property type="evidence" value="ECO:0007669"/>
    <property type="project" value="InterPro"/>
</dbReference>
<dbReference type="InterPro" id="IPR000642">
    <property type="entry name" value="Peptidase_M41"/>
</dbReference>
<dbReference type="GO" id="GO:0004176">
    <property type="term" value="F:ATP-dependent peptidase activity"/>
    <property type="evidence" value="ECO:0007669"/>
    <property type="project" value="InterPro"/>
</dbReference>
<keyword evidence="3" id="KW-0812">Transmembrane</keyword>
<dbReference type="GO" id="GO:0016887">
    <property type="term" value="F:ATP hydrolysis activity"/>
    <property type="evidence" value="ECO:0007669"/>
    <property type="project" value="InterPro"/>
</dbReference>